<evidence type="ECO:0000313" key="2">
    <source>
        <dbReference type="EMBL" id="KPI85201.1"/>
    </source>
</evidence>
<comment type="caution">
    <text evidence="2">The sequence shown here is derived from an EMBL/GenBank/DDBJ whole genome shotgun (WGS) entry which is preliminary data.</text>
</comment>
<dbReference type="AlphaFoldDB" id="A0A0N1I4E3"/>
<name>A0A0N1I4E3_LEPSE</name>
<evidence type="ECO:0000313" key="3">
    <source>
        <dbReference type="Proteomes" id="UP000038009"/>
    </source>
</evidence>
<dbReference type="Proteomes" id="UP000038009">
    <property type="component" value="Unassembled WGS sequence"/>
</dbReference>
<feature type="region of interest" description="Disordered" evidence="1">
    <location>
        <begin position="89"/>
        <end position="109"/>
    </location>
</feature>
<keyword evidence="3" id="KW-1185">Reference proteome</keyword>
<proteinExistence type="predicted"/>
<gene>
    <name evidence="2" type="ORF">ABL78_5746</name>
</gene>
<evidence type="ECO:0000256" key="1">
    <source>
        <dbReference type="SAM" id="MobiDB-lite"/>
    </source>
</evidence>
<organism evidence="2 3">
    <name type="scientific">Leptomonas seymouri</name>
    <dbReference type="NCBI Taxonomy" id="5684"/>
    <lineage>
        <taxon>Eukaryota</taxon>
        <taxon>Discoba</taxon>
        <taxon>Euglenozoa</taxon>
        <taxon>Kinetoplastea</taxon>
        <taxon>Metakinetoplastina</taxon>
        <taxon>Trypanosomatida</taxon>
        <taxon>Trypanosomatidae</taxon>
        <taxon>Leishmaniinae</taxon>
        <taxon>Leptomonas</taxon>
    </lineage>
</organism>
<sequence length="138" mass="14835">MERISNRILALFGISDRWEEPVTPLKREQQRLNTCVAKHLSAQSEAVSRCEELAGEIHPGVTGQSTSIIFLGMTSKLILFSGYRRQDSAAAPPAAASPETKRGDERSAASAGLIGPEPAYFDQTGVSVETAFCLAAQI</sequence>
<accession>A0A0N1I4E3</accession>
<reference evidence="2 3" key="1">
    <citation type="journal article" date="2015" name="PLoS Pathog.">
        <title>Leptomonas seymouri: Adaptations to the Dixenous Life Cycle Analyzed by Genome Sequencing, Transcriptome Profiling and Co-infection with Leishmania donovani.</title>
        <authorList>
            <person name="Kraeva N."/>
            <person name="Butenko A."/>
            <person name="Hlavacova J."/>
            <person name="Kostygov A."/>
            <person name="Myskova J."/>
            <person name="Grybchuk D."/>
            <person name="Lestinova T."/>
            <person name="Votypka J."/>
            <person name="Volf P."/>
            <person name="Opperdoes F."/>
            <person name="Flegontov P."/>
            <person name="Lukes J."/>
            <person name="Yurchenko V."/>
        </authorList>
    </citation>
    <scope>NUCLEOTIDE SEQUENCE [LARGE SCALE GENOMIC DNA]</scope>
    <source>
        <strain evidence="2 3">ATCC 30220</strain>
    </source>
</reference>
<dbReference type="VEuPathDB" id="TriTrypDB:Lsey_0203_0140"/>
<dbReference type="EMBL" id="LJSK01000203">
    <property type="protein sequence ID" value="KPI85201.1"/>
    <property type="molecule type" value="Genomic_DNA"/>
</dbReference>
<protein>
    <submittedName>
        <fullName evidence="2">None</fullName>
    </submittedName>
</protein>
<feature type="compositionally biased region" description="Low complexity" evidence="1">
    <location>
        <begin position="89"/>
        <end position="98"/>
    </location>
</feature>